<evidence type="ECO:0000313" key="2">
    <source>
        <dbReference type="EMBL" id="KAJ1181983.1"/>
    </source>
</evidence>
<accession>A0AAV7TZB6</accession>
<dbReference type="AlphaFoldDB" id="A0AAV7TZB6"/>
<feature type="compositionally biased region" description="Basic and acidic residues" evidence="1">
    <location>
        <begin position="43"/>
        <end position="57"/>
    </location>
</feature>
<protein>
    <submittedName>
        <fullName evidence="2">Uncharacterized protein</fullName>
    </submittedName>
</protein>
<feature type="region of interest" description="Disordered" evidence="1">
    <location>
        <begin position="73"/>
        <end position="96"/>
    </location>
</feature>
<evidence type="ECO:0000313" key="3">
    <source>
        <dbReference type="Proteomes" id="UP001066276"/>
    </source>
</evidence>
<feature type="region of interest" description="Disordered" evidence="1">
    <location>
        <begin position="36"/>
        <end position="57"/>
    </location>
</feature>
<proteinExistence type="predicted"/>
<gene>
    <name evidence="2" type="ORF">NDU88_007182</name>
</gene>
<keyword evidence="3" id="KW-1185">Reference proteome</keyword>
<reference evidence="2" key="1">
    <citation type="journal article" date="2022" name="bioRxiv">
        <title>Sequencing and chromosome-scale assembly of the giantPleurodeles waltlgenome.</title>
        <authorList>
            <person name="Brown T."/>
            <person name="Elewa A."/>
            <person name="Iarovenko S."/>
            <person name="Subramanian E."/>
            <person name="Araus A.J."/>
            <person name="Petzold A."/>
            <person name="Susuki M."/>
            <person name="Suzuki K.-i.T."/>
            <person name="Hayashi T."/>
            <person name="Toyoda A."/>
            <person name="Oliveira C."/>
            <person name="Osipova E."/>
            <person name="Leigh N.D."/>
            <person name="Simon A."/>
            <person name="Yun M.H."/>
        </authorList>
    </citation>
    <scope>NUCLEOTIDE SEQUENCE</scope>
    <source>
        <strain evidence="2">20211129_DDA</strain>
        <tissue evidence="2">Liver</tissue>
    </source>
</reference>
<evidence type="ECO:0000256" key="1">
    <source>
        <dbReference type="SAM" id="MobiDB-lite"/>
    </source>
</evidence>
<organism evidence="2 3">
    <name type="scientific">Pleurodeles waltl</name>
    <name type="common">Iberian ribbed newt</name>
    <dbReference type="NCBI Taxonomy" id="8319"/>
    <lineage>
        <taxon>Eukaryota</taxon>
        <taxon>Metazoa</taxon>
        <taxon>Chordata</taxon>
        <taxon>Craniata</taxon>
        <taxon>Vertebrata</taxon>
        <taxon>Euteleostomi</taxon>
        <taxon>Amphibia</taxon>
        <taxon>Batrachia</taxon>
        <taxon>Caudata</taxon>
        <taxon>Salamandroidea</taxon>
        <taxon>Salamandridae</taxon>
        <taxon>Pleurodelinae</taxon>
        <taxon>Pleurodeles</taxon>
    </lineage>
</organism>
<comment type="caution">
    <text evidence="2">The sequence shown here is derived from an EMBL/GenBank/DDBJ whole genome shotgun (WGS) entry which is preliminary data.</text>
</comment>
<name>A0AAV7TZB6_PLEWA</name>
<dbReference type="Proteomes" id="UP001066276">
    <property type="component" value="Chromosome 3_2"/>
</dbReference>
<sequence length="96" mass="11070">MIGRHNCPAKWWRGALREIGSKSLLRWRGGARESLKQTTSEVQHQHGCDRGPHKRDTEWRADQADGQIGVERSLNGKAEAYSREPKQRTMRLGHIR</sequence>
<dbReference type="EMBL" id="JANPWB010000006">
    <property type="protein sequence ID" value="KAJ1181983.1"/>
    <property type="molecule type" value="Genomic_DNA"/>
</dbReference>